<evidence type="ECO:0000256" key="12">
    <source>
        <dbReference type="HAMAP-Rule" id="MF_01811"/>
    </source>
</evidence>
<comment type="function">
    <text evidence="12">Required for the insertion and/or proper folding and/or complex formation of integral membrane proteins into the membrane. Involved in integration of membrane proteins that insert both dependently and independently of the Sec translocase complex, as well as at least some lipoproteins.</text>
</comment>
<dbReference type="GO" id="GO:0032977">
    <property type="term" value="F:membrane insertase activity"/>
    <property type="evidence" value="ECO:0007669"/>
    <property type="project" value="InterPro"/>
</dbReference>
<evidence type="ECO:0000313" key="15">
    <source>
        <dbReference type="Proteomes" id="UP000182508"/>
    </source>
</evidence>
<dbReference type="GO" id="GO:0051205">
    <property type="term" value="P:protein insertion into membrane"/>
    <property type="evidence" value="ECO:0007669"/>
    <property type="project" value="TreeGrafter"/>
</dbReference>
<evidence type="ECO:0000256" key="8">
    <source>
        <dbReference type="ARBA" id="ARBA00023136"/>
    </source>
</evidence>
<gene>
    <name evidence="12" type="primary">yidC</name>
    <name evidence="14" type="ORF">SAMN02910293_02402</name>
</gene>
<dbReference type="CDD" id="cd20070">
    <property type="entry name" value="5TM_YidC_Alb3"/>
    <property type="match status" value="1"/>
</dbReference>
<dbReference type="InterPro" id="IPR047196">
    <property type="entry name" value="YidC_ALB_C"/>
</dbReference>
<organism evidence="14 15">
    <name type="scientific">Streptococcus henryi</name>
    <dbReference type="NCBI Taxonomy" id="439219"/>
    <lineage>
        <taxon>Bacteria</taxon>
        <taxon>Bacillati</taxon>
        <taxon>Bacillota</taxon>
        <taxon>Bacilli</taxon>
        <taxon>Lactobacillales</taxon>
        <taxon>Streptococcaceae</taxon>
        <taxon>Streptococcus</taxon>
    </lineage>
</organism>
<evidence type="ECO:0000256" key="3">
    <source>
        <dbReference type="ARBA" id="ARBA00022475"/>
    </source>
</evidence>
<feature type="transmembrane region" description="Helical" evidence="12">
    <location>
        <begin position="195"/>
        <end position="221"/>
    </location>
</feature>
<feature type="transmembrane region" description="Helical" evidence="12">
    <location>
        <begin position="165"/>
        <end position="183"/>
    </location>
</feature>
<feature type="transmembrane region" description="Helical" evidence="12">
    <location>
        <begin position="47"/>
        <end position="73"/>
    </location>
</feature>
<evidence type="ECO:0000256" key="6">
    <source>
        <dbReference type="ARBA" id="ARBA00022927"/>
    </source>
</evidence>
<keyword evidence="10 12" id="KW-0143">Chaperone</keyword>
<dbReference type="Pfam" id="PF02096">
    <property type="entry name" value="60KD_IMP"/>
    <property type="match status" value="1"/>
</dbReference>
<dbReference type="Proteomes" id="UP000182508">
    <property type="component" value="Unassembled WGS sequence"/>
</dbReference>
<dbReference type="InterPro" id="IPR028055">
    <property type="entry name" value="YidC/Oxa/ALB_C"/>
</dbReference>
<protein>
    <recommendedName>
        <fullName evidence="12">Membrane protein insertase YidC</fullName>
    </recommendedName>
    <alternativeName>
        <fullName evidence="12">Foldase YidC</fullName>
    </alternativeName>
    <alternativeName>
        <fullName evidence="12">Membrane integrase YidC</fullName>
    </alternativeName>
    <alternativeName>
        <fullName evidence="12">Membrane protein YidC</fullName>
    </alternativeName>
</protein>
<evidence type="ECO:0000256" key="2">
    <source>
        <dbReference type="ARBA" id="ARBA00022448"/>
    </source>
</evidence>
<dbReference type="GO" id="GO:0005886">
    <property type="term" value="C:plasma membrane"/>
    <property type="evidence" value="ECO:0007669"/>
    <property type="project" value="UniProtKB-SubCell"/>
</dbReference>
<comment type="similarity">
    <text evidence="12">Belongs to the OXA1/ALB3/YidC family. Type 2 subfamily.</text>
</comment>
<dbReference type="HAMAP" id="MF_01811">
    <property type="entry name" value="YidC_type2"/>
    <property type="match status" value="1"/>
</dbReference>
<evidence type="ECO:0000256" key="5">
    <source>
        <dbReference type="ARBA" id="ARBA00022729"/>
    </source>
</evidence>
<dbReference type="PANTHER" id="PTHR12428:SF65">
    <property type="entry name" value="CYTOCHROME C OXIDASE ASSEMBLY PROTEIN COX18, MITOCHONDRIAL"/>
    <property type="match status" value="1"/>
</dbReference>
<dbReference type="InterPro" id="IPR001708">
    <property type="entry name" value="YidC/ALB3/OXA1/COX18"/>
</dbReference>
<dbReference type="PROSITE" id="PS51257">
    <property type="entry name" value="PROKAR_LIPOPROTEIN"/>
    <property type="match status" value="1"/>
</dbReference>
<keyword evidence="5 12" id="KW-0732">Signal</keyword>
<dbReference type="NCBIfam" id="TIGR03592">
    <property type="entry name" value="yidC_oxa1_cterm"/>
    <property type="match status" value="1"/>
</dbReference>
<dbReference type="PRINTS" id="PR00701">
    <property type="entry name" value="60KDINNERMP"/>
</dbReference>
<evidence type="ECO:0000256" key="4">
    <source>
        <dbReference type="ARBA" id="ARBA00022692"/>
    </source>
</evidence>
<keyword evidence="7 12" id="KW-1133">Transmembrane helix</keyword>
<feature type="transmembrane region" description="Helical" evidence="12">
    <location>
        <begin position="127"/>
        <end position="145"/>
    </location>
</feature>
<reference evidence="14 15" key="1">
    <citation type="submission" date="2016-10" db="EMBL/GenBank/DDBJ databases">
        <authorList>
            <person name="de Groot N.N."/>
        </authorList>
    </citation>
    <scope>NUCLEOTIDE SEQUENCE [LARGE SCALE GENOMIC DNA]</scope>
    <source>
        <strain evidence="14 15">A-4</strain>
    </source>
</reference>
<name>A0A1G6DT33_9STRE</name>
<keyword evidence="11 12" id="KW-0449">Lipoprotein</keyword>
<dbReference type="eggNOG" id="COG0706">
    <property type="taxonomic scope" value="Bacteria"/>
</dbReference>
<evidence type="ECO:0000256" key="11">
    <source>
        <dbReference type="ARBA" id="ARBA00023288"/>
    </source>
</evidence>
<evidence type="ECO:0000256" key="10">
    <source>
        <dbReference type="ARBA" id="ARBA00023186"/>
    </source>
</evidence>
<keyword evidence="15" id="KW-1185">Reference proteome</keyword>
<evidence type="ECO:0000256" key="9">
    <source>
        <dbReference type="ARBA" id="ARBA00023139"/>
    </source>
</evidence>
<proteinExistence type="inferred from homology"/>
<sequence length="271" mass="30481">MKKKIKIASLVSFALIFLAACGRGEVTSSSSNGWEQLVYLFAEAIRFLSFGGSTGIGIILFTLIVRAILMPLFNIQIKSGQKMQDLQPELRALQAKYPGKDMDSRAKLAEESQALYKKYGVNPFSSMLPLLIQLPVMFALFQALSRVAFLKTGHFLWLDLSLRDPYLILPVLAAIFTFLSSWLSNKAAKEQNTVMIIMTVVMPIMIFFMGFGLASGVVLYWTVSNAFQVFQILLLNNPFKIIAQRLEAEKAEKDRAAKIRRAKKKAQKQRK</sequence>
<comment type="subcellular location">
    <subcellularLocation>
        <location evidence="1 12">Cell membrane</location>
        <topology evidence="1 12">Multi-pass membrane protein</topology>
    </subcellularLocation>
</comment>
<dbReference type="InterPro" id="IPR023060">
    <property type="entry name" value="YidC/YidC1/YidC2_Firmicutes"/>
</dbReference>
<evidence type="ECO:0000256" key="7">
    <source>
        <dbReference type="ARBA" id="ARBA00022989"/>
    </source>
</evidence>
<accession>A0A1G6DT33</accession>
<dbReference type="EMBL" id="FMXP01000054">
    <property type="protein sequence ID" value="SDB48299.1"/>
    <property type="molecule type" value="Genomic_DNA"/>
</dbReference>
<evidence type="ECO:0000313" key="14">
    <source>
        <dbReference type="EMBL" id="SDB48299.1"/>
    </source>
</evidence>
<keyword evidence="3 12" id="KW-1003">Cell membrane</keyword>
<keyword evidence="6 12" id="KW-0653">Protein transport</keyword>
<dbReference type="AlphaFoldDB" id="A0A1G6DT33"/>
<keyword evidence="4 12" id="KW-0812">Transmembrane</keyword>
<dbReference type="GO" id="GO:0015031">
    <property type="term" value="P:protein transport"/>
    <property type="evidence" value="ECO:0007669"/>
    <property type="project" value="UniProtKB-KW"/>
</dbReference>
<keyword evidence="9" id="KW-0564">Palmitate</keyword>
<dbReference type="STRING" id="439219.SAMN02910293_02402"/>
<feature type="domain" description="Membrane insertase YidC/Oxa/ALB C-terminal" evidence="13">
    <location>
        <begin position="55"/>
        <end position="236"/>
    </location>
</feature>
<evidence type="ECO:0000259" key="13">
    <source>
        <dbReference type="Pfam" id="PF02096"/>
    </source>
</evidence>
<keyword evidence="8 12" id="KW-0472">Membrane</keyword>
<evidence type="ECO:0000256" key="1">
    <source>
        <dbReference type="ARBA" id="ARBA00004651"/>
    </source>
</evidence>
<keyword evidence="2 12" id="KW-0813">Transport</keyword>
<dbReference type="PANTHER" id="PTHR12428">
    <property type="entry name" value="OXA1"/>
    <property type="match status" value="1"/>
</dbReference>